<dbReference type="InterPro" id="IPR023410">
    <property type="entry name" value="14-3-3_domain"/>
</dbReference>
<evidence type="ECO:0000256" key="2">
    <source>
        <dbReference type="PIRSR" id="PIRSR000868-1"/>
    </source>
</evidence>
<feature type="domain" description="14-3-3" evidence="3">
    <location>
        <begin position="4"/>
        <end position="243"/>
    </location>
</feature>
<dbReference type="SMART" id="SM00101">
    <property type="entry name" value="14_3_3"/>
    <property type="match status" value="1"/>
</dbReference>
<gene>
    <name evidence="4" type="ORF">DdX_07777</name>
</gene>
<dbReference type="Pfam" id="PF00244">
    <property type="entry name" value="14-3-3"/>
    <property type="match status" value="1"/>
</dbReference>
<dbReference type="AlphaFoldDB" id="A0AAD4R4J3"/>
<keyword evidence="5" id="KW-1185">Reference proteome</keyword>
<organism evidence="4 5">
    <name type="scientific">Ditylenchus destructor</name>
    <dbReference type="NCBI Taxonomy" id="166010"/>
    <lineage>
        <taxon>Eukaryota</taxon>
        <taxon>Metazoa</taxon>
        <taxon>Ecdysozoa</taxon>
        <taxon>Nematoda</taxon>
        <taxon>Chromadorea</taxon>
        <taxon>Rhabditida</taxon>
        <taxon>Tylenchina</taxon>
        <taxon>Tylenchomorpha</taxon>
        <taxon>Sphaerularioidea</taxon>
        <taxon>Anguinidae</taxon>
        <taxon>Anguininae</taxon>
        <taxon>Ditylenchus</taxon>
    </lineage>
</organism>
<evidence type="ECO:0000313" key="5">
    <source>
        <dbReference type="Proteomes" id="UP001201812"/>
    </source>
</evidence>
<dbReference type="EMBL" id="JAKKPZ010000011">
    <property type="protein sequence ID" value="KAI1715461.1"/>
    <property type="molecule type" value="Genomic_DNA"/>
</dbReference>
<dbReference type="Proteomes" id="UP001201812">
    <property type="component" value="Unassembled WGS sequence"/>
</dbReference>
<dbReference type="PANTHER" id="PTHR18860">
    <property type="entry name" value="14-3-3 PROTEIN"/>
    <property type="match status" value="1"/>
</dbReference>
<reference evidence="4" key="1">
    <citation type="submission" date="2022-01" db="EMBL/GenBank/DDBJ databases">
        <title>Genome Sequence Resource for Two Populations of Ditylenchus destructor, the Migratory Endoparasitic Phytonematode.</title>
        <authorList>
            <person name="Zhang H."/>
            <person name="Lin R."/>
            <person name="Xie B."/>
        </authorList>
    </citation>
    <scope>NUCLEOTIDE SEQUENCE</scope>
    <source>
        <strain evidence="4">BazhouSP</strain>
    </source>
</reference>
<protein>
    <submittedName>
        <fullName evidence="4">14-3-3 protein domain-containing protein</fullName>
    </submittedName>
</protein>
<dbReference type="PIRSF" id="PIRSF000868">
    <property type="entry name" value="14-3-3"/>
    <property type="match status" value="1"/>
</dbReference>
<evidence type="ECO:0000259" key="3">
    <source>
        <dbReference type="SMART" id="SM00101"/>
    </source>
</evidence>
<evidence type="ECO:0000313" key="4">
    <source>
        <dbReference type="EMBL" id="KAI1715461.1"/>
    </source>
</evidence>
<dbReference type="InterPro" id="IPR036815">
    <property type="entry name" value="14-3-3_dom_sf"/>
</dbReference>
<comment type="caution">
    <text evidence="4">The sequence shown here is derived from an EMBL/GenBank/DDBJ whole genome shotgun (WGS) entry which is preliminary data.</text>
</comment>
<sequence length="247" mass="28409">MATKDQIVYRAKLAEQADRHDDMAKFMLQAIELDANISDEERNLLSFAFKNTVGTRRNSWRMISSIESKPDIEEDKKELIKAYRADIELELREICNKVLDILEKNLLPRADIPDIKVFYIKMKADYLRYIAEVSSGDERQGVVEKARHAYSEAFDIAKEKLRPIHPIRLGLALNFSVFYYEIDSDPKKACHLAKQAFDEALAQMDTVDGDTHKDSSMILQLLRDNLSLWTADNDEQQQEGATEVHGL</sequence>
<comment type="similarity">
    <text evidence="1">Belongs to the 14-3-3 family.</text>
</comment>
<accession>A0AAD4R4J3</accession>
<dbReference type="PRINTS" id="PR00305">
    <property type="entry name" value="1433ZETA"/>
</dbReference>
<feature type="site" description="Interaction with phosphoserine on interacting protein" evidence="2">
    <location>
        <position position="57"/>
    </location>
</feature>
<name>A0AAD4R4J3_9BILA</name>
<dbReference type="Gene3D" id="1.20.190.20">
    <property type="entry name" value="14-3-3 domain"/>
    <property type="match status" value="1"/>
</dbReference>
<feature type="site" description="Interaction with phosphoserine on interacting protein" evidence="2">
    <location>
        <position position="128"/>
    </location>
</feature>
<evidence type="ECO:0000256" key="1">
    <source>
        <dbReference type="ARBA" id="ARBA00006141"/>
    </source>
</evidence>
<proteinExistence type="inferred from homology"/>
<dbReference type="InterPro" id="IPR000308">
    <property type="entry name" value="14-3-3"/>
</dbReference>
<dbReference type="SUPFAM" id="SSF48445">
    <property type="entry name" value="14-3-3 protein"/>
    <property type="match status" value="1"/>
</dbReference>